<keyword evidence="3" id="KW-1185">Reference proteome</keyword>
<feature type="domain" description="Endonuclease/exonuclease/phosphatase" evidence="1">
    <location>
        <begin position="387"/>
        <end position="465"/>
    </location>
</feature>
<reference evidence="2" key="1">
    <citation type="submission" date="2021-11" db="EMBL/GenBank/DDBJ databases">
        <authorList>
            <person name="Schell T."/>
        </authorList>
    </citation>
    <scope>NUCLEOTIDE SEQUENCE</scope>
    <source>
        <strain evidence="2">M5</strain>
    </source>
</reference>
<accession>A0A8J2S4W2</accession>
<dbReference type="OrthoDB" id="7697131at2759"/>
<evidence type="ECO:0000259" key="1">
    <source>
        <dbReference type="Pfam" id="PF14529"/>
    </source>
</evidence>
<dbReference type="GO" id="GO:0003824">
    <property type="term" value="F:catalytic activity"/>
    <property type="evidence" value="ECO:0007669"/>
    <property type="project" value="InterPro"/>
</dbReference>
<sequence length="676" mass="74315">MITRPAPSLPLSSTSQAAPTPLALPLAFKKSAALTAALKTVFGRKKKCITNIDSQDWDGLRDRLLEAIDIIKGVDQECNSLKGELATTKSSFDQYKIAFADKMFTSISTHPIIQPATGPASHNQPNHASTLVIDTSDSATDIGLKELDAILGSAEKGPVTETFSKKGNIVYASYKSALESGRAKAILEAKPNLVRTVHTKDKFYPAIALNINVSDLPKLQKELYTLRSRMLNFFSTPLPLETESSNAKVYQLLEENFTRSNSTGTERFVDASTVNNMAMSPRCAPLQPQNVAGAPLIVTPDHAPVKIHFPAATAKGNIPSVIQAVQNKLNHKLASASLAQLLLDKQIDAAIIQEPYVSVQRIEKTILLPDVPPGYSSFHNITSDYILDSNANHPLWNSRSEDKKGQELVNVLSRLPLSVANKPISALTFTPYNTAFIDITLTGDNILCSQWFFLYYPSLSDHPYITYTISHSSTPLPNYPNQNRSTCKSLHQLAHINLELLTCSLSHIHVINYPQTSSQNNFRESRTPLNKAIFLEAKATYQREIRKAKEEHWIRFLQLMNNGHHAAVKEITKKVASVHLPTSTIINGITVNDQKDILKHCSSLFFPSDAPTTPSQLPCLERSKRLISQPILSSSEPNITSDELKTATSSLQISSAAGPDGLYAELITKCLPFIST</sequence>
<dbReference type="PANTHER" id="PTHR33273:SF2">
    <property type="entry name" value="ENDONUCLEASE_EXONUCLEASE_PHOSPHATASE DOMAIN-CONTAINING PROTEIN"/>
    <property type="match status" value="1"/>
</dbReference>
<evidence type="ECO:0000313" key="3">
    <source>
        <dbReference type="Proteomes" id="UP000789390"/>
    </source>
</evidence>
<organism evidence="2 3">
    <name type="scientific">Daphnia galeata</name>
    <dbReference type="NCBI Taxonomy" id="27404"/>
    <lineage>
        <taxon>Eukaryota</taxon>
        <taxon>Metazoa</taxon>
        <taxon>Ecdysozoa</taxon>
        <taxon>Arthropoda</taxon>
        <taxon>Crustacea</taxon>
        <taxon>Branchiopoda</taxon>
        <taxon>Diplostraca</taxon>
        <taxon>Cladocera</taxon>
        <taxon>Anomopoda</taxon>
        <taxon>Daphniidae</taxon>
        <taxon>Daphnia</taxon>
    </lineage>
</organism>
<dbReference type="Proteomes" id="UP000789390">
    <property type="component" value="Unassembled WGS sequence"/>
</dbReference>
<evidence type="ECO:0000313" key="2">
    <source>
        <dbReference type="EMBL" id="CAH0110842.1"/>
    </source>
</evidence>
<dbReference type="PANTHER" id="PTHR33273">
    <property type="entry name" value="DOMAIN-CONTAINING PROTEIN, PUTATIVE-RELATED"/>
    <property type="match status" value="1"/>
</dbReference>
<name>A0A8J2S4W2_9CRUS</name>
<protein>
    <recommendedName>
        <fullName evidence="1">Endonuclease/exonuclease/phosphatase domain-containing protein</fullName>
    </recommendedName>
</protein>
<dbReference type="InterPro" id="IPR036691">
    <property type="entry name" value="Endo/exonu/phosph_ase_sf"/>
</dbReference>
<dbReference type="Pfam" id="PF14529">
    <property type="entry name" value="Exo_endo_phos_2"/>
    <property type="match status" value="1"/>
</dbReference>
<dbReference type="SUPFAM" id="SSF56219">
    <property type="entry name" value="DNase I-like"/>
    <property type="match status" value="1"/>
</dbReference>
<dbReference type="EMBL" id="CAKKLH010000307">
    <property type="protein sequence ID" value="CAH0110842.1"/>
    <property type="molecule type" value="Genomic_DNA"/>
</dbReference>
<dbReference type="Gene3D" id="3.60.10.10">
    <property type="entry name" value="Endonuclease/exonuclease/phosphatase"/>
    <property type="match status" value="1"/>
</dbReference>
<proteinExistence type="predicted"/>
<dbReference type="AlphaFoldDB" id="A0A8J2S4W2"/>
<comment type="caution">
    <text evidence="2">The sequence shown here is derived from an EMBL/GenBank/DDBJ whole genome shotgun (WGS) entry which is preliminary data.</text>
</comment>
<gene>
    <name evidence="2" type="ORF">DGAL_LOCUS14446</name>
</gene>
<dbReference type="InterPro" id="IPR005135">
    <property type="entry name" value="Endo/exonuclease/phosphatase"/>
</dbReference>